<evidence type="ECO:0000313" key="3">
    <source>
        <dbReference type="EMBL" id="CAH8247985.1"/>
    </source>
</evidence>
<proteinExistence type="predicted"/>
<keyword evidence="4" id="KW-1185">Reference proteome</keyword>
<dbReference type="EMBL" id="CALYLO010000008">
    <property type="protein sequence ID" value="CAH8247985.1"/>
    <property type="molecule type" value="Genomic_DNA"/>
</dbReference>
<evidence type="ECO:0000259" key="2">
    <source>
        <dbReference type="Pfam" id="PF08028"/>
    </source>
</evidence>
<dbReference type="InterPro" id="IPR036250">
    <property type="entry name" value="AcylCo_DH-like_C"/>
</dbReference>
<evidence type="ECO:0000256" key="1">
    <source>
        <dbReference type="ARBA" id="ARBA00023002"/>
    </source>
</evidence>
<feature type="domain" description="Acyl-CoA dehydrogenase C-terminal" evidence="2">
    <location>
        <begin position="275"/>
        <end position="403"/>
    </location>
</feature>
<dbReference type="InterPro" id="IPR046373">
    <property type="entry name" value="Acyl-CoA_Oxase/DH_mid-dom_sf"/>
</dbReference>
<protein>
    <submittedName>
        <fullName evidence="3">Acyl-CoA dehydrogenase</fullName>
    </submittedName>
</protein>
<dbReference type="PANTHER" id="PTHR43884">
    <property type="entry name" value="ACYL-COA DEHYDROGENASE"/>
    <property type="match status" value="1"/>
</dbReference>
<name>A0ABM9G7T0_9BACL</name>
<dbReference type="Gene3D" id="1.10.540.10">
    <property type="entry name" value="Acyl-CoA dehydrogenase/oxidase, N-terminal domain"/>
    <property type="match status" value="1"/>
</dbReference>
<dbReference type="SUPFAM" id="SSF56645">
    <property type="entry name" value="Acyl-CoA dehydrogenase NM domain-like"/>
    <property type="match status" value="1"/>
</dbReference>
<dbReference type="PIRSF" id="PIRSF016578">
    <property type="entry name" value="HsaA"/>
    <property type="match status" value="1"/>
</dbReference>
<dbReference type="Gene3D" id="1.20.140.10">
    <property type="entry name" value="Butyryl-CoA Dehydrogenase, subunit A, domain 3"/>
    <property type="match status" value="1"/>
</dbReference>
<sequence>MARTEGGSALPVPHRCACPLPGSYDILERAGRERTSSRPGLHTIKTGEAGVMPMFFNSDEIAYIRERSADMERSRSLAPGVLDLLFNKGWFKLFVPKRLGGSMTPLPEAVRLFEEASWVDGNVGWTITIGSGGGFFVPFLPPASAERLFSPPGAVVAGSGMPTGTARRVEGGYIVTGQWKYCSGSKHASLFTANALIENDGLAAEQEMRSFAFLPEQVTIEEDWDAFGLQATDSHTMSVQDQFVPEDMTFLLTERQTEDRDPIYDYPFLPFAQASFAGVAIGLGRRFLDEAERMLEARRAAWSTSERAAFVERLLAAQRSTLAAAVEPFYGELESSWERVARGDALDEDEQSRVTASCRHAARATLECAQAVFPYMGMTSVMKSAPLNRVWRDLQTACHHSLLVSFEDRAERA</sequence>
<dbReference type="InterPro" id="IPR037069">
    <property type="entry name" value="AcylCoA_DH/ox_N_sf"/>
</dbReference>
<dbReference type="Pfam" id="PF08028">
    <property type="entry name" value="Acyl-CoA_dh_2"/>
    <property type="match status" value="1"/>
</dbReference>
<dbReference type="InterPro" id="IPR013107">
    <property type="entry name" value="Acyl-CoA_DH_C"/>
</dbReference>
<dbReference type="RefSeq" id="WP_249725393.1">
    <property type="nucleotide sequence ID" value="NZ_AP031286.1"/>
</dbReference>
<gene>
    <name evidence="3" type="ORF">WJ0W_005240</name>
</gene>
<dbReference type="PANTHER" id="PTHR43884:SF12">
    <property type="entry name" value="ISOVALERYL-COA DEHYDROGENASE, MITOCHONDRIAL-RELATED"/>
    <property type="match status" value="1"/>
</dbReference>
<reference evidence="3" key="1">
    <citation type="submission" date="2022-06" db="EMBL/GenBank/DDBJ databases">
        <authorList>
            <person name="Dietemann V."/>
            <person name="Ory F."/>
            <person name="Dainat B."/>
            <person name="Oberhansli S."/>
        </authorList>
    </citation>
    <scope>NUCLEOTIDE SEQUENCE</scope>
    <source>
        <strain evidence="3">Ena-SAMPLE-TAB-26-04-2022-14:26:32:270-5432</strain>
    </source>
</reference>
<dbReference type="Proteomes" id="UP001154322">
    <property type="component" value="Unassembled WGS sequence"/>
</dbReference>
<evidence type="ECO:0000313" key="4">
    <source>
        <dbReference type="Proteomes" id="UP001154322"/>
    </source>
</evidence>
<dbReference type="SUPFAM" id="SSF47203">
    <property type="entry name" value="Acyl-CoA dehydrogenase C-terminal domain-like"/>
    <property type="match status" value="1"/>
</dbReference>
<dbReference type="Gene3D" id="2.40.110.10">
    <property type="entry name" value="Butyryl-CoA Dehydrogenase, subunit A, domain 2"/>
    <property type="match status" value="1"/>
</dbReference>
<accession>A0ABM9G7T0</accession>
<organism evidence="3 4">
    <name type="scientific">Paenibacillus melissococcoides</name>
    <dbReference type="NCBI Taxonomy" id="2912268"/>
    <lineage>
        <taxon>Bacteria</taxon>
        <taxon>Bacillati</taxon>
        <taxon>Bacillota</taxon>
        <taxon>Bacilli</taxon>
        <taxon>Bacillales</taxon>
        <taxon>Paenibacillaceae</taxon>
        <taxon>Paenibacillus</taxon>
    </lineage>
</organism>
<comment type="caution">
    <text evidence="3">The sequence shown here is derived from an EMBL/GenBank/DDBJ whole genome shotgun (WGS) entry which is preliminary data.</text>
</comment>
<keyword evidence="1" id="KW-0560">Oxidoreductase</keyword>
<dbReference type="InterPro" id="IPR009100">
    <property type="entry name" value="AcylCoA_DH/oxidase_NM_dom_sf"/>
</dbReference>